<feature type="chain" id="PRO_5037715941" evidence="1">
    <location>
        <begin position="26"/>
        <end position="56"/>
    </location>
</feature>
<proteinExistence type="predicted"/>
<evidence type="ECO:0000313" key="3">
    <source>
        <dbReference type="Proteomes" id="UP000698173"/>
    </source>
</evidence>
<dbReference type="AlphaFoldDB" id="A0A921G259"/>
<comment type="caution">
    <text evidence="2">The sequence shown here is derived from an EMBL/GenBank/DDBJ whole genome shotgun (WGS) entry which is preliminary data.</text>
</comment>
<evidence type="ECO:0000256" key="1">
    <source>
        <dbReference type="SAM" id="SignalP"/>
    </source>
</evidence>
<evidence type="ECO:0000313" key="2">
    <source>
        <dbReference type="EMBL" id="HJF33638.1"/>
    </source>
</evidence>
<gene>
    <name evidence="2" type="ORF">K8V56_17885</name>
</gene>
<feature type="signal peptide" evidence="1">
    <location>
        <begin position="1"/>
        <end position="25"/>
    </location>
</feature>
<reference evidence="2" key="2">
    <citation type="submission" date="2021-09" db="EMBL/GenBank/DDBJ databases">
        <authorList>
            <person name="Gilroy R."/>
        </authorList>
    </citation>
    <scope>NUCLEOTIDE SEQUENCE</scope>
    <source>
        <strain evidence="2">CHK171-7178</strain>
    </source>
</reference>
<keyword evidence="1" id="KW-0732">Signal</keyword>
<sequence>MKKKKTFLLSGALLLMFAVAPIANAGSSLPVPLPTDGGGGSKPPACTPQGYCPIPT</sequence>
<name>A0A921G259_SPOPS</name>
<reference evidence="2" key="1">
    <citation type="journal article" date="2021" name="PeerJ">
        <title>Extensive microbial diversity within the chicken gut microbiome revealed by metagenomics and culture.</title>
        <authorList>
            <person name="Gilroy R."/>
            <person name="Ravi A."/>
            <person name="Getino M."/>
            <person name="Pursley I."/>
            <person name="Horton D.L."/>
            <person name="Alikhan N.F."/>
            <person name="Baker D."/>
            <person name="Gharbi K."/>
            <person name="Hall N."/>
            <person name="Watson M."/>
            <person name="Adriaenssens E.M."/>
            <person name="Foster-Nyarko E."/>
            <person name="Jarju S."/>
            <person name="Secka A."/>
            <person name="Antonio M."/>
            <person name="Oren A."/>
            <person name="Chaudhuri R.R."/>
            <person name="La Ragione R."/>
            <person name="Hildebrand F."/>
            <person name="Pallen M.J."/>
        </authorList>
    </citation>
    <scope>NUCLEOTIDE SEQUENCE</scope>
    <source>
        <strain evidence="2">CHK171-7178</strain>
    </source>
</reference>
<dbReference type="Proteomes" id="UP000698173">
    <property type="component" value="Unassembled WGS sequence"/>
</dbReference>
<organism evidence="2 3">
    <name type="scientific">Sporosarcina psychrophila</name>
    <name type="common">Bacillus psychrophilus</name>
    <dbReference type="NCBI Taxonomy" id="1476"/>
    <lineage>
        <taxon>Bacteria</taxon>
        <taxon>Bacillati</taxon>
        <taxon>Bacillota</taxon>
        <taxon>Bacilli</taxon>
        <taxon>Bacillales</taxon>
        <taxon>Caryophanaceae</taxon>
        <taxon>Sporosarcina</taxon>
    </lineage>
</organism>
<accession>A0A921G259</accession>
<dbReference type="EMBL" id="DYWT01000273">
    <property type="protein sequence ID" value="HJF33638.1"/>
    <property type="molecule type" value="Genomic_DNA"/>
</dbReference>
<protein>
    <submittedName>
        <fullName evidence="2">Uncharacterized protein</fullName>
    </submittedName>
</protein>